<dbReference type="AlphaFoldDB" id="A0A2P6VPH6"/>
<dbReference type="Pfam" id="PF05761">
    <property type="entry name" value="5_nucleotid"/>
    <property type="match status" value="1"/>
</dbReference>
<dbReference type="Gene3D" id="3.40.50.1000">
    <property type="entry name" value="HAD superfamily/HAD-like"/>
    <property type="match status" value="1"/>
</dbReference>
<dbReference type="GO" id="GO:0046872">
    <property type="term" value="F:metal ion binding"/>
    <property type="evidence" value="ECO:0007669"/>
    <property type="project" value="UniProtKB-KW"/>
</dbReference>
<dbReference type="InterPro" id="IPR023214">
    <property type="entry name" value="HAD_sf"/>
</dbReference>
<dbReference type="SUPFAM" id="SSF56784">
    <property type="entry name" value="HAD-like"/>
    <property type="match status" value="1"/>
</dbReference>
<organism evidence="6 7">
    <name type="scientific">Micractinium conductrix</name>
    <dbReference type="NCBI Taxonomy" id="554055"/>
    <lineage>
        <taxon>Eukaryota</taxon>
        <taxon>Viridiplantae</taxon>
        <taxon>Chlorophyta</taxon>
        <taxon>core chlorophytes</taxon>
        <taxon>Trebouxiophyceae</taxon>
        <taxon>Chlorellales</taxon>
        <taxon>Chlorellaceae</taxon>
        <taxon>Chlorella clade</taxon>
        <taxon>Micractinium</taxon>
    </lineage>
</organism>
<dbReference type="CDD" id="cd07522">
    <property type="entry name" value="HAD_cN-II"/>
    <property type="match status" value="1"/>
</dbReference>
<gene>
    <name evidence="6" type="ORF">C2E20_1687</name>
</gene>
<proteinExistence type="inferred from homology"/>
<reference evidence="6 7" key="1">
    <citation type="journal article" date="2018" name="Plant J.">
        <title>Genome sequences of Chlorella sorokiniana UTEX 1602 and Micractinium conductrix SAG 241.80: implications to maltose excretion by a green alga.</title>
        <authorList>
            <person name="Arriola M.B."/>
            <person name="Velmurugan N."/>
            <person name="Zhang Y."/>
            <person name="Plunkett M.H."/>
            <person name="Hondzo H."/>
            <person name="Barney B.M."/>
        </authorList>
    </citation>
    <scope>NUCLEOTIDE SEQUENCE [LARGE SCALE GENOMIC DNA]</scope>
    <source>
        <strain evidence="6 7">SAG 241.80</strain>
    </source>
</reference>
<evidence type="ECO:0000313" key="7">
    <source>
        <dbReference type="Proteomes" id="UP000239649"/>
    </source>
</evidence>
<evidence type="ECO:0000256" key="3">
    <source>
        <dbReference type="ARBA" id="ARBA00022801"/>
    </source>
</evidence>
<dbReference type="InterPro" id="IPR036412">
    <property type="entry name" value="HAD-like_sf"/>
</dbReference>
<dbReference type="PANTHER" id="PTHR12103:SF22">
    <property type="entry name" value="HAD-SUPERFAMILY HYDROLASE, SUBFAMILY IG, 5'-NUCLEOTIDASE"/>
    <property type="match status" value="1"/>
</dbReference>
<comment type="caution">
    <text evidence="6">The sequence shown here is derived from an EMBL/GenBank/DDBJ whole genome shotgun (WGS) entry which is preliminary data.</text>
</comment>
<dbReference type="STRING" id="554055.A0A2P6VPH6"/>
<protein>
    <submittedName>
        <fullName evidence="6">5 -nucleotidase domain-containing 4 isoform X1</fullName>
    </submittedName>
</protein>
<evidence type="ECO:0000256" key="4">
    <source>
        <dbReference type="ARBA" id="ARBA00022842"/>
    </source>
</evidence>
<dbReference type="InterPro" id="IPR008380">
    <property type="entry name" value="HAD-SF_hydro_IG_5-nucl"/>
</dbReference>
<feature type="region of interest" description="Disordered" evidence="5">
    <location>
        <begin position="692"/>
        <end position="771"/>
    </location>
</feature>
<evidence type="ECO:0000256" key="2">
    <source>
        <dbReference type="ARBA" id="ARBA00022723"/>
    </source>
</evidence>
<sequence length="771" mass="84616">MALTIVSASRPALGATAHRRRVGGLPPLRLQLVRPDLPCGLRPPLLRPAGLLPVQTRRRVLQPVHVTPPDDPRELYSHDGLPAAESGAARAGSDDGNGDGDPFDIIEEFETVVGTVEPVDEEEAEIDLFGESTLGNLHFASSDGSDDESALPSPRARRTIDDVLGLRNAEDIITMPWGELRARTQALLTDLGVPPSTYPASQPQRALFTNRTLNLRSIQAIGYDMDYTLVGYDVEAWEGKAYAYGLQSLREMGCPVEGLHFDRTLVIRGLIMDTELGNLVKADRFGIVKRAMHGTRMLSPAEVREAYGRELVNLRVESRFVFLNTLFSVSEAVLYMQMVDRLDADAIPQQVCSNSYSALHKMVAKALFRAHVEGKLKAEIIQDPERYVSRDPEMAQTLLDQRQSGKQLLLITNSDYQYTHRMMSHAYDCFLPEGQTWRDLFDMVIVNARKPDFFTTSMSLYEVVTEDGLMRPSYSLKRGGVYCGGSAPLVEKALGVTGDSILYVGDHIYTDAALAKMRLNWRTALILAELELEIEALAQGRQHRARLKELLNKKDMVGDCFNQLRLARQRALSADVGVVRPEAWGGRLQGPFASTDDEQEMNDSLGQLLRVMQLLDDEIGPMIECDGLHFNRRWGYLSRAGVNDKSQLMRQIEKYADIFTSRVSNFLRYSPFEYFRSPAQLLVHDRPTADPLVLTSTAPTSSSDPEGPATPASHTNGVGSAAAAGRTSATGAGPSRGRASPGGAPAAGGPKAGLSSPGPGTRSVARRRAGQ</sequence>
<feature type="compositionally biased region" description="Low complexity" evidence="5">
    <location>
        <begin position="719"/>
        <end position="760"/>
    </location>
</feature>
<comment type="similarity">
    <text evidence="1">Belongs to the 5'(3')-deoxyribonucleotidase family.</text>
</comment>
<dbReference type="EMBL" id="LHPF02000002">
    <property type="protein sequence ID" value="PSC75996.1"/>
    <property type="molecule type" value="Genomic_DNA"/>
</dbReference>
<evidence type="ECO:0000256" key="1">
    <source>
        <dbReference type="ARBA" id="ARBA00009589"/>
    </source>
</evidence>
<feature type="region of interest" description="Disordered" evidence="5">
    <location>
        <begin position="62"/>
        <end position="104"/>
    </location>
</feature>
<keyword evidence="2" id="KW-0479">Metal-binding</keyword>
<accession>A0A2P6VPH6</accession>
<feature type="compositionally biased region" description="Basic and acidic residues" evidence="5">
    <location>
        <begin position="68"/>
        <end position="77"/>
    </location>
</feature>
<dbReference type="GO" id="GO:0008253">
    <property type="term" value="F:5'-nucleotidase activity"/>
    <property type="evidence" value="ECO:0007669"/>
    <property type="project" value="TreeGrafter"/>
</dbReference>
<keyword evidence="3" id="KW-0378">Hydrolase</keyword>
<dbReference type="PANTHER" id="PTHR12103">
    <property type="entry name" value="5'-NUCLEOTIDASE DOMAIN-CONTAINING"/>
    <property type="match status" value="1"/>
</dbReference>
<dbReference type="OrthoDB" id="409330at2759"/>
<feature type="compositionally biased region" description="Polar residues" evidence="5">
    <location>
        <begin position="694"/>
        <end position="704"/>
    </location>
</feature>
<dbReference type="NCBIfam" id="TIGR02244">
    <property type="entry name" value="HAD-IG-Ncltidse"/>
    <property type="match status" value="1"/>
</dbReference>
<dbReference type="Proteomes" id="UP000239649">
    <property type="component" value="Unassembled WGS sequence"/>
</dbReference>
<keyword evidence="7" id="KW-1185">Reference proteome</keyword>
<evidence type="ECO:0000256" key="5">
    <source>
        <dbReference type="SAM" id="MobiDB-lite"/>
    </source>
</evidence>
<name>A0A2P6VPH6_9CHLO</name>
<keyword evidence="4" id="KW-0460">Magnesium</keyword>
<evidence type="ECO:0000313" key="6">
    <source>
        <dbReference type="EMBL" id="PSC75996.1"/>
    </source>
</evidence>